<dbReference type="AlphaFoldDB" id="A0A1G5G491"/>
<dbReference type="PROSITE" id="PS50404">
    <property type="entry name" value="GST_NTER"/>
    <property type="match status" value="1"/>
</dbReference>
<proteinExistence type="predicted"/>
<dbReference type="PANTHER" id="PTHR44051:SF8">
    <property type="entry name" value="GLUTATHIONE S-TRANSFERASE GSTA"/>
    <property type="match status" value="1"/>
</dbReference>
<accession>A0A1G5G491</accession>
<dbReference type="SFLD" id="SFLDG00358">
    <property type="entry name" value="Main_(cytGST)"/>
    <property type="match status" value="1"/>
</dbReference>
<evidence type="ECO:0000259" key="1">
    <source>
        <dbReference type="PROSITE" id="PS50404"/>
    </source>
</evidence>
<organism evidence="3 4">
    <name type="scientific">Microvirga guangxiensis</name>
    <dbReference type="NCBI Taxonomy" id="549386"/>
    <lineage>
        <taxon>Bacteria</taxon>
        <taxon>Pseudomonadati</taxon>
        <taxon>Pseudomonadota</taxon>
        <taxon>Alphaproteobacteria</taxon>
        <taxon>Hyphomicrobiales</taxon>
        <taxon>Methylobacteriaceae</taxon>
        <taxon>Microvirga</taxon>
    </lineage>
</organism>
<dbReference type="InterPro" id="IPR036249">
    <property type="entry name" value="Thioredoxin-like_sf"/>
</dbReference>
<dbReference type="Gene3D" id="3.40.30.10">
    <property type="entry name" value="Glutaredoxin"/>
    <property type="match status" value="1"/>
</dbReference>
<dbReference type="InterPro" id="IPR036282">
    <property type="entry name" value="Glutathione-S-Trfase_C_sf"/>
</dbReference>
<feature type="domain" description="GST C-terminal" evidence="2">
    <location>
        <begin position="88"/>
        <end position="217"/>
    </location>
</feature>
<dbReference type="InterPro" id="IPR004046">
    <property type="entry name" value="GST_C"/>
</dbReference>
<dbReference type="Pfam" id="PF00043">
    <property type="entry name" value="GST_C"/>
    <property type="match status" value="1"/>
</dbReference>
<dbReference type="InterPro" id="IPR004045">
    <property type="entry name" value="Glutathione_S-Trfase_N"/>
</dbReference>
<dbReference type="SFLD" id="SFLDS00019">
    <property type="entry name" value="Glutathione_Transferase_(cytos"/>
    <property type="match status" value="1"/>
</dbReference>
<keyword evidence="4" id="KW-1185">Reference proteome</keyword>
<sequence>MKLYSGPLSLFSRKVEIALHEKGLSFERIQVPFSQTRGYHPKDPMVLAANPKGQVPVLIDGDLSIYDSTVILEYLEDAYPSPALYPQDPRERARCRLLDVFADEVMLAAFRALMHRTEPHEADDPRFLANEAKAKEAEPAITGHFAKLEVELSGRSYLCGAFSAADIAVFMAVFWIRRLGGPSLKGTPALSAWYARLSERPAFARVIEEILQADRELSAPVEGAFQN</sequence>
<gene>
    <name evidence="3" type="ORF">SAMN02927923_01369</name>
</gene>
<dbReference type="Gene3D" id="1.20.1050.10">
    <property type="match status" value="1"/>
</dbReference>
<dbReference type="InterPro" id="IPR040079">
    <property type="entry name" value="Glutathione_S-Trfase"/>
</dbReference>
<dbReference type="InterPro" id="IPR010987">
    <property type="entry name" value="Glutathione-S-Trfase_C-like"/>
</dbReference>
<dbReference type="EMBL" id="FMVJ01000004">
    <property type="protein sequence ID" value="SCY46167.1"/>
    <property type="molecule type" value="Genomic_DNA"/>
</dbReference>
<dbReference type="OrthoDB" id="9782992at2"/>
<dbReference type="GO" id="GO:0016740">
    <property type="term" value="F:transferase activity"/>
    <property type="evidence" value="ECO:0007669"/>
    <property type="project" value="UniProtKB-KW"/>
</dbReference>
<dbReference type="PROSITE" id="PS50405">
    <property type="entry name" value="GST_CTER"/>
    <property type="match status" value="1"/>
</dbReference>
<evidence type="ECO:0000313" key="4">
    <source>
        <dbReference type="Proteomes" id="UP000199569"/>
    </source>
</evidence>
<dbReference type="SUPFAM" id="SSF52833">
    <property type="entry name" value="Thioredoxin-like"/>
    <property type="match status" value="1"/>
</dbReference>
<dbReference type="SUPFAM" id="SSF47616">
    <property type="entry name" value="GST C-terminal domain-like"/>
    <property type="match status" value="1"/>
</dbReference>
<dbReference type="Proteomes" id="UP000199569">
    <property type="component" value="Unassembled WGS sequence"/>
</dbReference>
<dbReference type="Pfam" id="PF13417">
    <property type="entry name" value="GST_N_3"/>
    <property type="match status" value="1"/>
</dbReference>
<dbReference type="CDD" id="cd00570">
    <property type="entry name" value="GST_N_family"/>
    <property type="match status" value="1"/>
</dbReference>
<reference evidence="4" key="1">
    <citation type="submission" date="2016-10" db="EMBL/GenBank/DDBJ databases">
        <authorList>
            <person name="Varghese N."/>
            <person name="Submissions S."/>
        </authorList>
    </citation>
    <scope>NUCLEOTIDE SEQUENCE [LARGE SCALE GENOMIC DNA]</scope>
    <source>
        <strain evidence="4">CGMCC 1.7666</strain>
    </source>
</reference>
<dbReference type="STRING" id="549386.SAMN02927923_01369"/>
<keyword evidence="3" id="KW-0808">Transferase</keyword>
<evidence type="ECO:0000313" key="3">
    <source>
        <dbReference type="EMBL" id="SCY46167.1"/>
    </source>
</evidence>
<evidence type="ECO:0000259" key="2">
    <source>
        <dbReference type="PROSITE" id="PS50405"/>
    </source>
</evidence>
<dbReference type="PANTHER" id="PTHR44051">
    <property type="entry name" value="GLUTATHIONE S-TRANSFERASE-RELATED"/>
    <property type="match status" value="1"/>
</dbReference>
<dbReference type="RefSeq" id="WP_091132443.1">
    <property type="nucleotide sequence ID" value="NZ_FMVJ01000004.1"/>
</dbReference>
<protein>
    <submittedName>
        <fullName evidence="3">Glutathione S-transferase</fullName>
    </submittedName>
</protein>
<name>A0A1G5G491_9HYPH</name>
<feature type="domain" description="GST N-terminal" evidence="1">
    <location>
        <begin position="1"/>
        <end position="83"/>
    </location>
</feature>